<dbReference type="EMBL" id="MT142840">
    <property type="protein sequence ID" value="QJA89339.1"/>
    <property type="molecule type" value="Genomic_DNA"/>
</dbReference>
<proteinExistence type="predicted"/>
<dbReference type="AlphaFoldDB" id="A0A6M3L508"/>
<accession>A0A6M3L508</accession>
<organism evidence="1">
    <name type="scientific">viral metagenome</name>
    <dbReference type="NCBI Taxonomy" id="1070528"/>
    <lineage>
        <taxon>unclassified sequences</taxon>
        <taxon>metagenomes</taxon>
        <taxon>organismal metagenomes</taxon>
    </lineage>
</organism>
<sequence length="61" mass="7227">MYRITIYDKEGEKSVLHEGRDEDELRDMVESCVNDLENKEIRSFVVSRVSGGTFKKPFWEK</sequence>
<reference evidence="1" key="1">
    <citation type="submission" date="2020-03" db="EMBL/GenBank/DDBJ databases">
        <title>The deep terrestrial virosphere.</title>
        <authorList>
            <person name="Holmfeldt K."/>
            <person name="Nilsson E."/>
            <person name="Simone D."/>
            <person name="Lopez-Fernandez M."/>
            <person name="Wu X."/>
            <person name="de Brujin I."/>
            <person name="Lundin D."/>
            <person name="Andersson A."/>
            <person name="Bertilsson S."/>
            <person name="Dopson M."/>
        </authorList>
    </citation>
    <scope>NUCLEOTIDE SEQUENCE</scope>
    <source>
        <strain evidence="1">MM415B02564</strain>
    </source>
</reference>
<gene>
    <name evidence="1" type="ORF">MM415B02564_0002</name>
</gene>
<name>A0A6M3L508_9ZZZZ</name>
<protein>
    <submittedName>
        <fullName evidence="1">Uncharacterized protein</fullName>
    </submittedName>
</protein>
<evidence type="ECO:0000313" key="1">
    <source>
        <dbReference type="EMBL" id="QJA89339.1"/>
    </source>
</evidence>